<keyword evidence="2" id="KW-1185">Reference proteome</keyword>
<protein>
    <recommendedName>
        <fullName evidence="3">AbiEi antitoxin C-terminal domain-containing protein</fullName>
    </recommendedName>
</protein>
<comment type="caution">
    <text evidence="1">The sequence shown here is derived from an EMBL/GenBank/DDBJ whole genome shotgun (WGS) entry which is preliminary data.</text>
</comment>
<evidence type="ECO:0000313" key="1">
    <source>
        <dbReference type="EMBL" id="NYE94312.1"/>
    </source>
</evidence>
<evidence type="ECO:0000313" key="2">
    <source>
        <dbReference type="Proteomes" id="UP000521748"/>
    </source>
</evidence>
<dbReference type="EMBL" id="JACBYQ010000001">
    <property type="protein sequence ID" value="NYE94312.1"/>
    <property type="molecule type" value="Genomic_DNA"/>
</dbReference>
<organism evidence="1 2">
    <name type="scientific">Psychromicrobium silvestre</name>
    <dbReference type="NCBI Taxonomy" id="1645614"/>
    <lineage>
        <taxon>Bacteria</taxon>
        <taxon>Bacillati</taxon>
        <taxon>Actinomycetota</taxon>
        <taxon>Actinomycetes</taxon>
        <taxon>Micrococcales</taxon>
        <taxon>Micrococcaceae</taxon>
        <taxon>Psychromicrobium</taxon>
    </lineage>
</organism>
<dbReference type="AlphaFoldDB" id="A0A7Y9S6W7"/>
<evidence type="ECO:0008006" key="3">
    <source>
        <dbReference type="Google" id="ProtNLM"/>
    </source>
</evidence>
<sequence>MVLSLIPVPSPLPRRRYPGDLGLVAPGRVFSLIELQAMARDGVLQQVYDACYLPVGRQVHTEHRAVAMSLQIPANLEGKLILGRYSAAWIYGIGFAPPRVTALIDHKRRAGALPPFNSLQVHEVTLGRFDTVFKAGVRVTTPLRTAVDLAFQPRPSSEEWPDPVAVLAELCADSSLSCPLPLVRRAVESMIRVPHRFKALERLSALAA</sequence>
<accession>A0A7Y9S6W7</accession>
<gene>
    <name evidence="1" type="ORF">FHU41_000533</name>
</gene>
<proteinExistence type="predicted"/>
<name>A0A7Y9S6W7_9MICC</name>
<dbReference type="RefSeq" id="WP_179388089.1">
    <property type="nucleotide sequence ID" value="NZ_JACBYQ010000001.1"/>
</dbReference>
<dbReference type="Proteomes" id="UP000521748">
    <property type="component" value="Unassembled WGS sequence"/>
</dbReference>
<reference evidence="1 2" key="1">
    <citation type="submission" date="2020-07" db="EMBL/GenBank/DDBJ databases">
        <title>Sequencing the genomes of 1000 actinobacteria strains.</title>
        <authorList>
            <person name="Klenk H.-P."/>
        </authorList>
    </citation>
    <scope>NUCLEOTIDE SEQUENCE [LARGE SCALE GENOMIC DNA]</scope>
    <source>
        <strain evidence="1 2">DSM 102047</strain>
    </source>
</reference>